<comment type="caution">
    <text evidence="1">The sequence shown here is derived from an EMBL/GenBank/DDBJ whole genome shotgun (WGS) entry which is preliminary data.</text>
</comment>
<sequence>MHPRTIYLCFSGSKNDTSGTSNRWLLSGRMVFMTFLNSFYLSCYHLHGHTKATVTRTLPPAMFQPEFLAGPGRTGVIKLA</sequence>
<organism evidence="1 2">
    <name type="scientific">Grifola frondosa</name>
    <name type="common">Maitake</name>
    <name type="synonym">Polyporus frondosus</name>
    <dbReference type="NCBI Taxonomy" id="5627"/>
    <lineage>
        <taxon>Eukaryota</taxon>
        <taxon>Fungi</taxon>
        <taxon>Dikarya</taxon>
        <taxon>Basidiomycota</taxon>
        <taxon>Agaricomycotina</taxon>
        <taxon>Agaricomycetes</taxon>
        <taxon>Polyporales</taxon>
        <taxon>Grifolaceae</taxon>
        <taxon>Grifola</taxon>
    </lineage>
</organism>
<reference evidence="1 2" key="1">
    <citation type="submission" date="2016-03" db="EMBL/GenBank/DDBJ databases">
        <title>Whole genome sequencing of Grifola frondosa 9006-11.</title>
        <authorList>
            <person name="Min B."/>
            <person name="Park H."/>
            <person name="Kim J.-G."/>
            <person name="Cho H."/>
            <person name="Oh Y.-L."/>
            <person name="Kong W.-S."/>
            <person name="Choi I.-G."/>
        </authorList>
    </citation>
    <scope>NUCLEOTIDE SEQUENCE [LARGE SCALE GENOMIC DNA]</scope>
    <source>
        <strain evidence="1 2">9006-11</strain>
    </source>
</reference>
<dbReference type="EMBL" id="LUGG01000006">
    <property type="protein sequence ID" value="OBZ73900.1"/>
    <property type="molecule type" value="Genomic_DNA"/>
</dbReference>
<dbReference type="AlphaFoldDB" id="A0A1C7MAG0"/>
<gene>
    <name evidence="1" type="ORF">A0H81_05917</name>
</gene>
<evidence type="ECO:0000313" key="1">
    <source>
        <dbReference type="EMBL" id="OBZ73900.1"/>
    </source>
</evidence>
<evidence type="ECO:0000313" key="2">
    <source>
        <dbReference type="Proteomes" id="UP000092993"/>
    </source>
</evidence>
<dbReference type="Proteomes" id="UP000092993">
    <property type="component" value="Unassembled WGS sequence"/>
</dbReference>
<keyword evidence="2" id="KW-1185">Reference proteome</keyword>
<accession>A0A1C7MAG0</accession>
<protein>
    <submittedName>
        <fullName evidence="1">Uncharacterized protein</fullName>
    </submittedName>
</protein>
<name>A0A1C7MAG0_GRIFR</name>
<proteinExistence type="predicted"/>